<dbReference type="InterPro" id="IPR006665">
    <property type="entry name" value="OmpA-like"/>
</dbReference>
<dbReference type="Gene3D" id="3.30.1330.60">
    <property type="entry name" value="OmpA-like domain"/>
    <property type="match status" value="1"/>
</dbReference>
<name>A0A1I6LIM0_9SPHN</name>
<feature type="domain" description="OmpA-like" evidence="6">
    <location>
        <begin position="185"/>
        <end position="301"/>
    </location>
</feature>
<feature type="region of interest" description="Disordered" evidence="4">
    <location>
        <begin position="269"/>
        <end position="301"/>
    </location>
</feature>
<dbReference type="EMBL" id="FOZG01000002">
    <property type="protein sequence ID" value="SFS03279.1"/>
    <property type="molecule type" value="Genomic_DNA"/>
</dbReference>
<dbReference type="PROSITE" id="PS51123">
    <property type="entry name" value="OMPA_2"/>
    <property type="match status" value="1"/>
</dbReference>
<dbReference type="InterPro" id="IPR036737">
    <property type="entry name" value="OmpA-like_sf"/>
</dbReference>
<comment type="subcellular location">
    <subcellularLocation>
        <location evidence="1">Cell outer membrane</location>
    </subcellularLocation>
</comment>
<dbReference type="Pfam" id="PF00691">
    <property type="entry name" value="OmpA"/>
    <property type="match status" value="1"/>
</dbReference>
<dbReference type="Proteomes" id="UP000198824">
    <property type="component" value="Unassembled WGS sequence"/>
</dbReference>
<sequence length="301" mass="30985">MVKASDIRAHMAVVDSVGVHVGTVDHAGDDGIKLARKDAGDGKHHHLPLSAVARVDEKVHLNNTAALLDMPVAAVGAAAGAAGASHDGLLPPVKNRAVDDAKPRGNFYLPWIVGIVGVILLLLLLRSCLDRDEPAPVADPAATATASGATAALPVEAVALPNGTSVNVEPNSLNYSLQRYLASNEAAPRTFQFDKLNFDTSSAVIRPEDQANVDALAQILAAYPAARGRITGYTDARGSGAANATLGAERAQAVVAALTAKGIDASRLEAVSGGEANPTDSNATSEGQFENRRTELTVTAK</sequence>
<evidence type="ECO:0000259" key="6">
    <source>
        <dbReference type="PROSITE" id="PS51123"/>
    </source>
</evidence>
<feature type="transmembrane region" description="Helical" evidence="5">
    <location>
        <begin position="107"/>
        <end position="125"/>
    </location>
</feature>
<dbReference type="PROSITE" id="PS01068">
    <property type="entry name" value="OMPA_1"/>
    <property type="match status" value="1"/>
</dbReference>
<dbReference type="PRINTS" id="PR01021">
    <property type="entry name" value="OMPADOMAIN"/>
</dbReference>
<dbReference type="AlphaFoldDB" id="A0A1I6LIM0"/>
<evidence type="ECO:0000313" key="7">
    <source>
        <dbReference type="EMBL" id="SFS03279.1"/>
    </source>
</evidence>
<dbReference type="PANTHER" id="PTHR30329">
    <property type="entry name" value="STATOR ELEMENT OF FLAGELLAR MOTOR COMPLEX"/>
    <property type="match status" value="1"/>
</dbReference>
<evidence type="ECO:0000256" key="3">
    <source>
        <dbReference type="PROSITE-ProRule" id="PRU00473"/>
    </source>
</evidence>
<dbReference type="PANTHER" id="PTHR30329:SF20">
    <property type="entry name" value="EXPORTED PROTEIN"/>
    <property type="match status" value="1"/>
</dbReference>
<dbReference type="SUPFAM" id="SSF103088">
    <property type="entry name" value="OmpA-like"/>
    <property type="match status" value="1"/>
</dbReference>
<protein>
    <submittedName>
        <fullName evidence="7">Outer membrane protein OmpA</fullName>
    </submittedName>
</protein>
<dbReference type="Pfam" id="PF09939">
    <property type="entry name" value="DUF2171"/>
    <property type="match status" value="1"/>
</dbReference>
<feature type="compositionally biased region" description="Polar residues" evidence="4">
    <location>
        <begin position="278"/>
        <end position="288"/>
    </location>
</feature>
<evidence type="ECO:0000256" key="1">
    <source>
        <dbReference type="ARBA" id="ARBA00004442"/>
    </source>
</evidence>
<evidence type="ECO:0000256" key="4">
    <source>
        <dbReference type="SAM" id="MobiDB-lite"/>
    </source>
</evidence>
<dbReference type="InterPro" id="IPR006690">
    <property type="entry name" value="OMPA-like_CS"/>
</dbReference>
<keyword evidence="2 3" id="KW-0472">Membrane</keyword>
<proteinExistence type="predicted"/>
<dbReference type="GO" id="GO:0009279">
    <property type="term" value="C:cell outer membrane"/>
    <property type="evidence" value="ECO:0007669"/>
    <property type="project" value="UniProtKB-SubCell"/>
</dbReference>
<evidence type="ECO:0000256" key="5">
    <source>
        <dbReference type="SAM" id="Phobius"/>
    </source>
</evidence>
<reference evidence="7 8" key="1">
    <citation type="submission" date="2016-10" db="EMBL/GenBank/DDBJ databases">
        <authorList>
            <person name="de Groot N.N."/>
        </authorList>
    </citation>
    <scope>NUCLEOTIDE SEQUENCE [LARGE SCALE GENOMIC DNA]</scope>
    <source>
        <strain evidence="7 8">S5-249</strain>
    </source>
</reference>
<dbReference type="InterPro" id="IPR006664">
    <property type="entry name" value="OMP_bac"/>
</dbReference>
<accession>A0A1I6LIM0</accession>
<keyword evidence="8" id="KW-1185">Reference proteome</keyword>
<dbReference type="OrthoDB" id="9814546at2"/>
<keyword evidence="5" id="KW-0812">Transmembrane</keyword>
<dbReference type="InterPro" id="IPR050330">
    <property type="entry name" value="Bact_OuterMem_StrucFunc"/>
</dbReference>
<dbReference type="CDD" id="cd07185">
    <property type="entry name" value="OmpA_C-like"/>
    <property type="match status" value="1"/>
</dbReference>
<gene>
    <name evidence="7" type="ORF">SAMN05192580_2780</name>
</gene>
<dbReference type="STRING" id="1166337.SAMN05192580_2780"/>
<evidence type="ECO:0000256" key="2">
    <source>
        <dbReference type="ARBA" id="ARBA00023136"/>
    </source>
</evidence>
<dbReference type="InterPro" id="IPR018684">
    <property type="entry name" value="DUF2171"/>
</dbReference>
<dbReference type="RefSeq" id="WP_093315484.1">
    <property type="nucleotide sequence ID" value="NZ_FOZG01000002.1"/>
</dbReference>
<keyword evidence="5" id="KW-1133">Transmembrane helix</keyword>
<organism evidence="7 8">
    <name type="scientific">Sphingomonas jatrophae</name>
    <dbReference type="NCBI Taxonomy" id="1166337"/>
    <lineage>
        <taxon>Bacteria</taxon>
        <taxon>Pseudomonadati</taxon>
        <taxon>Pseudomonadota</taxon>
        <taxon>Alphaproteobacteria</taxon>
        <taxon>Sphingomonadales</taxon>
        <taxon>Sphingomonadaceae</taxon>
        <taxon>Sphingomonas</taxon>
    </lineage>
</organism>
<evidence type="ECO:0000313" key="8">
    <source>
        <dbReference type="Proteomes" id="UP000198824"/>
    </source>
</evidence>